<comment type="subcellular location">
    <subcellularLocation>
        <location evidence="1">Nucleus</location>
    </subcellularLocation>
</comment>
<dbReference type="GO" id="GO:0006879">
    <property type="term" value="P:intracellular iron ion homeostasis"/>
    <property type="evidence" value="ECO:0007669"/>
    <property type="project" value="InterPro"/>
</dbReference>
<keyword evidence="6" id="KW-0175">Coiled coil</keyword>
<reference evidence="8 9" key="1">
    <citation type="submission" date="2018-09" db="EMBL/GenBank/DDBJ databases">
        <title>A high-quality reference genome of wild soybean provides a powerful tool to mine soybean genomes.</title>
        <authorList>
            <person name="Xie M."/>
            <person name="Chung C.Y.L."/>
            <person name="Li M.-W."/>
            <person name="Wong F.-L."/>
            <person name="Chan T.-F."/>
            <person name="Lam H.-M."/>
        </authorList>
    </citation>
    <scope>NUCLEOTIDE SEQUENCE [LARGE SCALE GENOMIC DNA]</scope>
    <source>
        <strain evidence="9">cv. W05</strain>
        <tissue evidence="8">Hypocotyl of etiolated seedlings</tissue>
    </source>
</reference>
<keyword evidence="2" id="KW-0805">Transcription regulation</keyword>
<dbReference type="EMBL" id="QZWG01000020">
    <property type="protein sequence ID" value="RZB43020.1"/>
    <property type="molecule type" value="Genomic_DNA"/>
</dbReference>
<dbReference type="GO" id="GO:0046983">
    <property type="term" value="F:protein dimerization activity"/>
    <property type="evidence" value="ECO:0007669"/>
    <property type="project" value="InterPro"/>
</dbReference>
<keyword evidence="9" id="KW-1185">Reference proteome</keyword>
<feature type="coiled-coil region" evidence="6">
    <location>
        <begin position="102"/>
        <end position="157"/>
    </location>
</feature>
<dbReference type="GO" id="GO:0003677">
    <property type="term" value="F:DNA binding"/>
    <property type="evidence" value="ECO:0007669"/>
    <property type="project" value="UniProtKB-KW"/>
</dbReference>
<keyword evidence="5" id="KW-0539">Nucleus</keyword>
<gene>
    <name evidence="8" type="ORF">D0Y65_053577</name>
</gene>
<keyword evidence="4" id="KW-0804">Transcription</keyword>
<dbReference type="PANTHER" id="PTHR46133:SF9">
    <property type="entry name" value="TRANSCRIPTION FACTOR BHLH104"/>
    <property type="match status" value="1"/>
</dbReference>
<comment type="caution">
    <text evidence="8">The sequence shown here is derived from an EMBL/GenBank/DDBJ whole genome shotgun (WGS) entry which is preliminary data.</text>
</comment>
<evidence type="ECO:0000259" key="7">
    <source>
        <dbReference type="PROSITE" id="PS50888"/>
    </source>
</evidence>
<dbReference type="CDD" id="cd11446">
    <property type="entry name" value="bHLH_AtILR3_like"/>
    <property type="match status" value="1"/>
</dbReference>
<dbReference type="AlphaFoldDB" id="A0A445F2N9"/>
<evidence type="ECO:0000256" key="4">
    <source>
        <dbReference type="ARBA" id="ARBA00023163"/>
    </source>
</evidence>
<dbReference type="GO" id="GO:0005634">
    <property type="term" value="C:nucleus"/>
    <property type="evidence" value="ECO:0007669"/>
    <property type="project" value="UniProtKB-SubCell"/>
</dbReference>
<keyword evidence="3" id="KW-0238">DNA-binding</keyword>
<dbReference type="Proteomes" id="UP000289340">
    <property type="component" value="Chromosome 20"/>
</dbReference>
<organism evidence="8 9">
    <name type="scientific">Glycine soja</name>
    <name type="common">Wild soybean</name>
    <dbReference type="NCBI Taxonomy" id="3848"/>
    <lineage>
        <taxon>Eukaryota</taxon>
        <taxon>Viridiplantae</taxon>
        <taxon>Streptophyta</taxon>
        <taxon>Embryophyta</taxon>
        <taxon>Tracheophyta</taxon>
        <taxon>Spermatophyta</taxon>
        <taxon>Magnoliopsida</taxon>
        <taxon>eudicotyledons</taxon>
        <taxon>Gunneridae</taxon>
        <taxon>Pentapetalae</taxon>
        <taxon>rosids</taxon>
        <taxon>fabids</taxon>
        <taxon>Fabales</taxon>
        <taxon>Fabaceae</taxon>
        <taxon>Papilionoideae</taxon>
        <taxon>50 kb inversion clade</taxon>
        <taxon>NPAAA clade</taxon>
        <taxon>indigoferoid/millettioid clade</taxon>
        <taxon>Phaseoleae</taxon>
        <taxon>Glycine</taxon>
        <taxon>Glycine subgen. Soja</taxon>
    </lineage>
</organism>
<dbReference type="InterPro" id="IPR044818">
    <property type="entry name" value="ILR3-like"/>
</dbReference>
<dbReference type="Gene3D" id="4.10.280.10">
    <property type="entry name" value="Helix-loop-helix DNA-binding domain"/>
    <property type="match status" value="1"/>
</dbReference>
<evidence type="ECO:0000256" key="3">
    <source>
        <dbReference type="ARBA" id="ARBA00023125"/>
    </source>
</evidence>
<evidence type="ECO:0000313" key="9">
    <source>
        <dbReference type="Proteomes" id="UP000289340"/>
    </source>
</evidence>
<dbReference type="Gramene" id="XM_028367075.1">
    <property type="protein sequence ID" value="XP_028222876.1"/>
    <property type="gene ID" value="LOC114403869"/>
</dbReference>
<sequence length="220" mass="24770">MDSLEDSGCWDFLDYSFIDQAPPDFLWSNNNNSVSTEIDIPGDAVACQENTKKRGRTDSCFKAGSKACREKLRRERLNERFCDLSSVLEPGRPVRTDKPAILDDAIRVLSQLKTEAQELKKTNEKLLEEIKCLKAEKNELREEKLVLKADKERIEKQLKALPVAPAGFMAPPVAAAAAAYQAGVNKMAVYPNYGYIPMWQYLPQSVRDTSHDHELRPPAA</sequence>
<dbReference type="GO" id="GO:0003700">
    <property type="term" value="F:DNA-binding transcription factor activity"/>
    <property type="evidence" value="ECO:0007669"/>
    <property type="project" value="InterPro"/>
</dbReference>
<name>A0A445F2N9_GLYSO</name>
<dbReference type="SMART" id="SM00353">
    <property type="entry name" value="HLH"/>
    <property type="match status" value="1"/>
</dbReference>
<dbReference type="SUPFAM" id="SSF47459">
    <property type="entry name" value="HLH, helix-loop-helix DNA-binding domain"/>
    <property type="match status" value="1"/>
</dbReference>
<dbReference type="FunFam" id="4.10.280.10:FF:000165">
    <property type="entry name" value="Transcription factor bHLH104"/>
    <property type="match status" value="1"/>
</dbReference>
<feature type="domain" description="BHLH" evidence="7">
    <location>
        <begin position="61"/>
        <end position="112"/>
    </location>
</feature>
<dbReference type="SMR" id="A0A445F2N9"/>
<proteinExistence type="predicted"/>
<evidence type="ECO:0000256" key="1">
    <source>
        <dbReference type="ARBA" id="ARBA00004123"/>
    </source>
</evidence>
<dbReference type="Pfam" id="PF00010">
    <property type="entry name" value="HLH"/>
    <property type="match status" value="1"/>
</dbReference>
<dbReference type="InterPro" id="IPR036638">
    <property type="entry name" value="HLH_DNA-bd_sf"/>
</dbReference>
<evidence type="ECO:0000256" key="5">
    <source>
        <dbReference type="ARBA" id="ARBA00023242"/>
    </source>
</evidence>
<dbReference type="PANTHER" id="PTHR46133">
    <property type="entry name" value="BHLH TRANSCRIPTION FACTOR"/>
    <property type="match status" value="1"/>
</dbReference>
<accession>A0A445F2N9</accession>
<dbReference type="InterPro" id="IPR011598">
    <property type="entry name" value="bHLH_dom"/>
</dbReference>
<dbReference type="PROSITE" id="PS50888">
    <property type="entry name" value="BHLH"/>
    <property type="match status" value="1"/>
</dbReference>
<evidence type="ECO:0000256" key="2">
    <source>
        <dbReference type="ARBA" id="ARBA00023015"/>
    </source>
</evidence>
<protein>
    <submittedName>
        <fullName evidence="8">Transcription factor bHLH104 isoform A</fullName>
    </submittedName>
</protein>
<evidence type="ECO:0000313" key="8">
    <source>
        <dbReference type="EMBL" id="RZB43020.1"/>
    </source>
</evidence>
<evidence type="ECO:0000256" key="6">
    <source>
        <dbReference type="SAM" id="Coils"/>
    </source>
</evidence>